<dbReference type="PROSITE" id="PS51186">
    <property type="entry name" value="GNAT"/>
    <property type="match status" value="1"/>
</dbReference>
<organism evidence="4 5">
    <name type="scientific">Pradoshia eiseniae</name>
    <dbReference type="NCBI Taxonomy" id="2064768"/>
    <lineage>
        <taxon>Bacteria</taxon>
        <taxon>Bacillati</taxon>
        <taxon>Bacillota</taxon>
        <taxon>Bacilli</taxon>
        <taxon>Bacillales</taxon>
        <taxon>Bacillaceae</taxon>
        <taxon>Pradoshia</taxon>
    </lineage>
</organism>
<reference evidence="4 5" key="1">
    <citation type="submission" date="2017-12" db="EMBL/GenBank/DDBJ databases">
        <title>Taxonomic description and draft genome of Pradoshia cofamensis Gen. nov., sp. nov., a thermotolerant bacillale isolated from anterior gut of earthworm Eisenia fetida.</title>
        <authorList>
            <person name="Saha T."/>
            <person name="Chakraborty R."/>
        </authorList>
    </citation>
    <scope>NUCLEOTIDE SEQUENCE [LARGE SCALE GENOMIC DNA]</scope>
    <source>
        <strain evidence="4 5">EAG3</strain>
    </source>
</reference>
<evidence type="ECO:0000313" key="5">
    <source>
        <dbReference type="Proteomes" id="UP000239663"/>
    </source>
</evidence>
<dbReference type="AlphaFoldDB" id="A0A2S7N3N7"/>
<dbReference type="InterPro" id="IPR016181">
    <property type="entry name" value="Acyl_CoA_acyltransferase"/>
</dbReference>
<keyword evidence="2" id="KW-0012">Acyltransferase</keyword>
<dbReference type="EMBL" id="PKOZ01000001">
    <property type="protein sequence ID" value="PQD96629.1"/>
    <property type="molecule type" value="Genomic_DNA"/>
</dbReference>
<protein>
    <submittedName>
        <fullName evidence="4">GNAT family N-acetyltransferase</fullName>
    </submittedName>
</protein>
<dbReference type="CDD" id="cd04301">
    <property type="entry name" value="NAT_SF"/>
    <property type="match status" value="1"/>
</dbReference>
<evidence type="ECO:0000259" key="3">
    <source>
        <dbReference type="PROSITE" id="PS51186"/>
    </source>
</evidence>
<keyword evidence="1 4" id="KW-0808">Transferase</keyword>
<dbReference type="Pfam" id="PF00583">
    <property type="entry name" value="Acetyltransf_1"/>
    <property type="match status" value="1"/>
</dbReference>
<proteinExistence type="predicted"/>
<feature type="domain" description="N-acetyltransferase" evidence="3">
    <location>
        <begin position="18"/>
        <end position="174"/>
    </location>
</feature>
<dbReference type="SUPFAM" id="SSF55729">
    <property type="entry name" value="Acyl-CoA N-acyltransferases (Nat)"/>
    <property type="match status" value="1"/>
</dbReference>
<evidence type="ECO:0000256" key="2">
    <source>
        <dbReference type="ARBA" id="ARBA00023315"/>
    </source>
</evidence>
<sequence length="174" mass="20227">MPLLHKLKKQNRKEGRCVIIRPSRYEDYEQLVELENLIWNDENTPLVIEWETAEEYAQHVPPGSLFVAIHEGRVAGYISVKNPTMLESNRHVWELAIGVHPDLGRRGTGSRLLAHIEEKGRMMNIRKICLRVLATNERAISFYEKNGYLHQGRLVEEFLIGGKYVDDCLMYKLL</sequence>
<gene>
    <name evidence="4" type="ORF">CYL18_01670</name>
</gene>
<keyword evidence="5" id="KW-1185">Reference proteome</keyword>
<dbReference type="InterPro" id="IPR000182">
    <property type="entry name" value="GNAT_dom"/>
</dbReference>
<dbReference type="PANTHER" id="PTHR43877">
    <property type="entry name" value="AMINOALKYLPHOSPHONATE N-ACETYLTRANSFERASE-RELATED-RELATED"/>
    <property type="match status" value="1"/>
</dbReference>
<dbReference type="GO" id="GO:0016747">
    <property type="term" value="F:acyltransferase activity, transferring groups other than amino-acyl groups"/>
    <property type="evidence" value="ECO:0007669"/>
    <property type="project" value="InterPro"/>
</dbReference>
<evidence type="ECO:0000256" key="1">
    <source>
        <dbReference type="ARBA" id="ARBA00022679"/>
    </source>
</evidence>
<accession>A0A2S7N3N7</accession>
<comment type="caution">
    <text evidence="4">The sequence shown here is derived from an EMBL/GenBank/DDBJ whole genome shotgun (WGS) entry which is preliminary data.</text>
</comment>
<dbReference type="Gene3D" id="3.40.630.30">
    <property type="match status" value="1"/>
</dbReference>
<dbReference type="InterPro" id="IPR050832">
    <property type="entry name" value="Bact_Acetyltransf"/>
</dbReference>
<dbReference type="Proteomes" id="UP000239663">
    <property type="component" value="Unassembled WGS sequence"/>
</dbReference>
<name>A0A2S7N3N7_9BACI</name>
<evidence type="ECO:0000313" key="4">
    <source>
        <dbReference type="EMBL" id="PQD96629.1"/>
    </source>
</evidence>